<evidence type="ECO:0000259" key="13">
    <source>
        <dbReference type="PROSITE" id="PS50053"/>
    </source>
</evidence>
<dbReference type="GO" id="GO:0031593">
    <property type="term" value="F:polyubiquitin modification-dependent protein binding"/>
    <property type="evidence" value="ECO:0007669"/>
    <property type="project" value="TreeGrafter"/>
</dbReference>
<feature type="region of interest" description="Disordered" evidence="12">
    <location>
        <begin position="190"/>
        <end position="213"/>
    </location>
</feature>
<evidence type="ECO:0000256" key="9">
    <source>
        <dbReference type="ARBA" id="ARBA00023186"/>
    </source>
</evidence>
<dbReference type="CDD" id="cd01809">
    <property type="entry name" value="Ubl_BAG6"/>
    <property type="match status" value="1"/>
</dbReference>
<dbReference type="EnsemblMetazoa" id="SMAR009530-RA">
    <property type="protein sequence ID" value="SMAR009530-PA"/>
    <property type="gene ID" value="SMAR009530"/>
</dbReference>
<protein>
    <recommendedName>
        <fullName evidence="11">BCL2-associated athanogene 6</fullName>
    </recommendedName>
</protein>
<reference evidence="14" key="2">
    <citation type="submission" date="2015-02" db="UniProtKB">
        <authorList>
            <consortium name="EnsemblMetazoa"/>
        </authorList>
    </citation>
    <scope>IDENTIFICATION</scope>
</reference>
<keyword evidence="10" id="KW-0539">Nucleus</keyword>
<keyword evidence="6" id="KW-0964">Secreted</keyword>
<dbReference type="GO" id="GO:0036503">
    <property type="term" value="P:ERAD pathway"/>
    <property type="evidence" value="ECO:0007669"/>
    <property type="project" value="TreeGrafter"/>
</dbReference>
<feature type="region of interest" description="Disordered" evidence="12">
    <location>
        <begin position="445"/>
        <end position="466"/>
    </location>
</feature>
<dbReference type="InterPro" id="IPR029071">
    <property type="entry name" value="Ubiquitin-like_domsf"/>
</dbReference>
<dbReference type="OMA" id="NRITVAM"/>
<keyword evidence="4" id="KW-0813">Transport</keyword>
<keyword evidence="15" id="KW-1185">Reference proteome</keyword>
<feature type="region of interest" description="Disordered" evidence="12">
    <location>
        <begin position="643"/>
        <end position="669"/>
    </location>
</feature>
<feature type="region of interest" description="Disordered" evidence="12">
    <location>
        <begin position="579"/>
        <end position="607"/>
    </location>
</feature>
<evidence type="ECO:0000313" key="14">
    <source>
        <dbReference type="EnsemblMetazoa" id="SMAR009530-PA"/>
    </source>
</evidence>
<feature type="compositionally biased region" description="Polar residues" evidence="12">
    <location>
        <begin position="658"/>
        <end position="669"/>
    </location>
</feature>
<feature type="region of interest" description="Disordered" evidence="12">
    <location>
        <begin position="71"/>
        <end position="102"/>
    </location>
</feature>
<dbReference type="STRING" id="126957.T1J793"/>
<evidence type="ECO:0000256" key="5">
    <source>
        <dbReference type="ARBA" id="ARBA00022490"/>
    </source>
</evidence>
<reference evidence="15" key="1">
    <citation type="submission" date="2011-05" db="EMBL/GenBank/DDBJ databases">
        <authorList>
            <person name="Richards S.R."/>
            <person name="Qu J."/>
            <person name="Jiang H."/>
            <person name="Jhangiani S.N."/>
            <person name="Agravi P."/>
            <person name="Goodspeed R."/>
            <person name="Gross S."/>
            <person name="Mandapat C."/>
            <person name="Jackson L."/>
            <person name="Mathew T."/>
            <person name="Pu L."/>
            <person name="Thornton R."/>
            <person name="Saada N."/>
            <person name="Wilczek-Boney K.B."/>
            <person name="Lee S."/>
            <person name="Kovar C."/>
            <person name="Wu Y."/>
            <person name="Scherer S.E."/>
            <person name="Worley K.C."/>
            <person name="Muzny D.M."/>
            <person name="Gibbs R."/>
        </authorList>
    </citation>
    <scope>NUCLEOTIDE SEQUENCE</scope>
    <source>
        <strain evidence="15">Brora</strain>
    </source>
</reference>
<sequence length="1181" mass="128240">MIEVKVKTLDAQNHSYTVPDEITVKEFKEKIANSVGVTADKQRLIYCGRVLQDDKKLSEYDVNGKVIHLVQRPPPQSFSSTNTTSSTTTSTSTSPRPRGLARDGNSFLLGAFTVPSDVIDSNQVQQIVQHVVSGMGELGRNATVMSRTSDDGSSVDVHINLGQVSGQCETRRILNQIQSMVQLARQTLENHENRNSASAPPAEGVSSEVPSGETQPVVFMHPTACLVESVQRNVNSQTNDDAATNPIDRASTAAAAGIAQATRAAAAAAVTAAAGVAAAVARATGVTRISDFVHAHSVNASTESSTQTPTSSDNGTSTEENNAQTMVANSSPTTRCLSDILDEIRNLHTALGPHLEQYQSLLYREQEEFDEQQSASAQQTFNTISSILHHLSHAYHAVSEVRVDFRQPAPRRLYTLLPVQLPHNLLQAGIPVQVANINLNATSVTPPANQSNQQMPSTPSTAQSTPIQTPTLVVTVDNASATGNNTNNTTTTTAPPTFSTPSRENINIQSLGGFQSPILFMELNPGSITIDSISATMIGGATPATTQGSPQPTRVVHRAPRAELLQNLFQSFGSQANAQWTNGNGQSQARGNTATNTTTSTRTRTSARPTDAFPLAAPAFDPFLPCFSRHLFSRTALQANAEGANGNGEANAAANGNTTSEESTSISLDSQSGNVIGNLMSVLMNQSSPMFQGVQIVASPSASNAGTTPMMSSQPRRIQVRRTRTGPPGLSDLSRIERLQHQHLLQQQQLLREQGEQREQPTGDSESLSSVSSITDLVSDLLVCISQGLAFHELLGLCLGHADSLSRMQPRFRQIVLERMFNNRQPNTEEMQRRVESVVAMCRPEIEILSREANIKPGIDYVSTMCNYITKRLFDFINHIFTVESNFGQAMYELCRISTSEIIMLNVSCFEDGLQSLERIVHRQVHSLLANTTRDAEHSVINLLAGNIQTMMANITVTEEQVRSHIVYFPVVVQANETKATTSQEKTAVESVTENGVKSSDNSSKDAFVDAVEPMETDLKLEETDRSTCTSAISNASDKADSSLSSSSWQDSVPADWVPIITKDVHHQSINTTQAPFSDAYLDGMPSKRRKMMNSGKLQTTSDVRSTFNEVLRRSINLASAQPLTSVDEVIHEVSENSNIQKACAERIKESVRSRLSQDPDFNPHKFPNAQKYFLSDETRK</sequence>
<evidence type="ECO:0000256" key="8">
    <source>
        <dbReference type="ARBA" id="ARBA00022853"/>
    </source>
</evidence>
<accession>T1J793</accession>
<evidence type="ECO:0000256" key="11">
    <source>
        <dbReference type="ARBA" id="ARBA00030033"/>
    </source>
</evidence>
<dbReference type="GO" id="GO:0051787">
    <property type="term" value="F:misfolded protein binding"/>
    <property type="evidence" value="ECO:0007669"/>
    <property type="project" value="TreeGrafter"/>
</dbReference>
<evidence type="ECO:0000313" key="15">
    <source>
        <dbReference type="Proteomes" id="UP000014500"/>
    </source>
</evidence>
<dbReference type="InterPro" id="IPR021925">
    <property type="entry name" value="BAG6"/>
</dbReference>
<evidence type="ECO:0000256" key="10">
    <source>
        <dbReference type="ARBA" id="ARBA00023242"/>
    </source>
</evidence>
<evidence type="ECO:0000256" key="7">
    <source>
        <dbReference type="ARBA" id="ARBA00022703"/>
    </source>
</evidence>
<feature type="compositionally biased region" description="Polar residues" evidence="12">
    <location>
        <begin position="579"/>
        <end position="591"/>
    </location>
</feature>
<dbReference type="PROSITE" id="PS50053">
    <property type="entry name" value="UBIQUITIN_2"/>
    <property type="match status" value="1"/>
</dbReference>
<dbReference type="SMART" id="SM00213">
    <property type="entry name" value="UBQ"/>
    <property type="match status" value="1"/>
</dbReference>
<feature type="compositionally biased region" description="Low complexity" evidence="12">
    <location>
        <begin position="643"/>
        <end position="657"/>
    </location>
</feature>
<name>T1J793_STRMM</name>
<feature type="compositionally biased region" description="Polar residues" evidence="12">
    <location>
        <begin position="984"/>
        <end position="1002"/>
    </location>
</feature>
<feature type="region of interest" description="Disordered" evidence="12">
    <location>
        <begin position="1155"/>
        <end position="1181"/>
    </location>
</feature>
<feature type="compositionally biased region" description="Basic and acidic residues" evidence="12">
    <location>
        <begin position="1155"/>
        <end position="1164"/>
    </location>
</feature>
<keyword evidence="8" id="KW-0156">Chromatin regulator</keyword>
<feature type="domain" description="Ubiquitin-like" evidence="13">
    <location>
        <begin position="2"/>
        <end position="63"/>
    </location>
</feature>
<proteinExistence type="predicted"/>
<evidence type="ECO:0000256" key="6">
    <source>
        <dbReference type="ARBA" id="ARBA00022525"/>
    </source>
</evidence>
<comment type="subcellular location">
    <subcellularLocation>
        <location evidence="2">Cytoplasm</location>
        <location evidence="2">Cytosol</location>
    </subcellularLocation>
    <subcellularLocation>
        <location evidence="1">Nucleus</location>
    </subcellularLocation>
    <subcellularLocation>
        <location evidence="3">Secreted</location>
        <location evidence="3">Extracellular exosome</location>
    </subcellularLocation>
</comment>
<keyword evidence="5" id="KW-0963">Cytoplasm</keyword>
<dbReference type="SUPFAM" id="SSF54236">
    <property type="entry name" value="Ubiquitin-like"/>
    <property type="match status" value="1"/>
</dbReference>
<feature type="region of interest" description="Disordered" evidence="12">
    <location>
        <begin position="701"/>
        <end position="732"/>
    </location>
</feature>
<dbReference type="PhylomeDB" id="T1J793"/>
<dbReference type="GO" id="GO:0005634">
    <property type="term" value="C:nucleus"/>
    <property type="evidence" value="ECO:0007669"/>
    <property type="project" value="UniProtKB-SubCell"/>
</dbReference>
<dbReference type="GO" id="GO:0005576">
    <property type="term" value="C:extracellular region"/>
    <property type="evidence" value="ECO:0007669"/>
    <property type="project" value="UniProtKB-SubCell"/>
</dbReference>
<evidence type="ECO:0000256" key="12">
    <source>
        <dbReference type="SAM" id="MobiDB-lite"/>
    </source>
</evidence>
<evidence type="ECO:0000256" key="1">
    <source>
        <dbReference type="ARBA" id="ARBA00004123"/>
    </source>
</evidence>
<feature type="region of interest" description="Disordered" evidence="12">
    <location>
        <begin position="984"/>
        <end position="1004"/>
    </location>
</feature>
<dbReference type="eggNOG" id="KOG4248">
    <property type="taxonomic scope" value="Eukaryota"/>
</dbReference>
<dbReference type="PANTHER" id="PTHR15204:SF0">
    <property type="entry name" value="LARGE PROLINE-RICH PROTEIN BAG6"/>
    <property type="match status" value="1"/>
</dbReference>
<dbReference type="GO" id="GO:0071818">
    <property type="term" value="C:BAT3 complex"/>
    <property type="evidence" value="ECO:0007669"/>
    <property type="project" value="TreeGrafter"/>
</dbReference>
<evidence type="ECO:0000256" key="4">
    <source>
        <dbReference type="ARBA" id="ARBA00022448"/>
    </source>
</evidence>
<feature type="compositionally biased region" description="Polar residues" evidence="12">
    <location>
        <begin position="313"/>
        <end position="331"/>
    </location>
</feature>
<dbReference type="Pfam" id="PF00240">
    <property type="entry name" value="ubiquitin"/>
    <property type="match status" value="1"/>
</dbReference>
<dbReference type="Proteomes" id="UP000014500">
    <property type="component" value="Unassembled WGS sequence"/>
</dbReference>
<feature type="compositionally biased region" description="Polar residues" evidence="12">
    <location>
        <begin position="701"/>
        <end position="716"/>
    </location>
</feature>
<feature type="compositionally biased region" description="Low complexity" evidence="12">
    <location>
        <begin position="592"/>
        <end position="607"/>
    </location>
</feature>
<dbReference type="AlphaFoldDB" id="T1J793"/>
<dbReference type="InterPro" id="IPR000626">
    <property type="entry name" value="Ubiquitin-like_dom"/>
</dbReference>
<keyword evidence="7" id="KW-0053">Apoptosis</keyword>
<feature type="compositionally biased region" description="Low complexity" evidence="12">
    <location>
        <begin position="77"/>
        <end position="94"/>
    </location>
</feature>
<dbReference type="Gene3D" id="3.10.20.90">
    <property type="entry name" value="Phosphatidylinositol 3-kinase Catalytic Subunit, Chain A, domain 1"/>
    <property type="match status" value="1"/>
</dbReference>
<dbReference type="GO" id="GO:0006325">
    <property type="term" value="P:chromatin organization"/>
    <property type="evidence" value="ECO:0007669"/>
    <property type="project" value="UniProtKB-KW"/>
</dbReference>
<keyword evidence="9" id="KW-0143">Chaperone</keyword>
<dbReference type="PANTHER" id="PTHR15204">
    <property type="entry name" value="LARGE PROLINE-RICH PROTEIN BAG6"/>
    <property type="match status" value="1"/>
</dbReference>
<evidence type="ECO:0000256" key="3">
    <source>
        <dbReference type="ARBA" id="ARBA00004550"/>
    </source>
</evidence>
<feature type="region of interest" description="Disordered" evidence="12">
    <location>
        <begin position="299"/>
        <end position="331"/>
    </location>
</feature>
<evidence type="ECO:0000256" key="2">
    <source>
        <dbReference type="ARBA" id="ARBA00004514"/>
    </source>
</evidence>
<organism evidence="14 15">
    <name type="scientific">Strigamia maritima</name>
    <name type="common">European centipede</name>
    <name type="synonym">Geophilus maritimus</name>
    <dbReference type="NCBI Taxonomy" id="126957"/>
    <lineage>
        <taxon>Eukaryota</taxon>
        <taxon>Metazoa</taxon>
        <taxon>Ecdysozoa</taxon>
        <taxon>Arthropoda</taxon>
        <taxon>Myriapoda</taxon>
        <taxon>Chilopoda</taxon>
        <taxon>Pleurostigmophora</taxon>
        <taxon>Geophilomorpha</taxon>
        <taxon>Linotaeniidae</taxon>
        <taxon>Strigamia</taxon>
    </lineage>
</organism>
<dbReference type="Pfam" id="PF12057">
    <property type="entry name" value="BAG6"/>
    <property type="match status" value="1"/>
</dbReference>
<dbReference type="GO" id="GO:0006915">
    <property type="term" value="P:apoptotic process"/>
    <property type="evidence" value="ECO:0007669"/>
    <property type="project" value="UniProtKB-KW"/>
</dbReference>
<feature type="region of interest" description="Disordered" evidence="12">
    <location>
        <begin position="481"/>
        <end position="502"/>
    </location>
</feature>
<feature type="compositionally biased region" description="Low complexity" evidence="12">
    <location>
        <begin position="301"/>
        <end position="312"/>
    </location>
</feature>
<dbReference type="FunFam" id="3.10.20.90:FF:000161">
    <property type="entry name" value="Uncharacterized protein, isoform C"/>
    <property type="match status" value="1"/>
</dbReference>
<dbReference type="EMBL" id="JH431916">
    <property type="status" value="NOT_ANNOTATED_CDS"/>
    <property type="molecule type" value="Genomic_DNA"/>
</dbReference>
<dbReference type="HOGENOM" id="CLU_006890_0_0_1"/>